<evidence type="ECO:0000256" key="3">
    <source>
        <dbReference type="ARBA" id="ARBA00023163"/>
    </source>
</evidence>
<dbReference type="Pfam" id="PF09339">
    <property type="entry name" value="HTH_IclR"/>
    <property type="match status" value="1"/>
</dbReference>
<dbReference type="RefSeq" id="WP_379149650.1">
    <property type="nucleotide sequence ID" value="NZ_JBHSRJ010000001.1"/>
</dbReference>
<dbReference type="InterPro" id="IPR036388">
    <property type="entry name" value="WH-like_DNA-bd_sf"/>
</dbReference>
<dbReference type="InterPro" id="IPR005471">
    <property type="entry name" value="Tscrpt_reg_IclR_N"/>
</dbReference>
<proteinExistence type="predicted"/>
<evidence type="ECO:0000259" key="4">
    <source>
        <dbReference type="PROSITE" id="PS51077"/>
    </source>
</evidence>
<dbReference type="SUPFAM" id="SSF55781">
    <property type="entry name" value="GAF domain-like"/>
    <property type="match status" value="1"/>
</dbReference>
<reference evidence="7" key="1">
    <citation type="journal article" date="2019" name="Int. J. Syst. Evol. Microbiol.">
        <title>The Global Catalogue of Microorganisms (GCM) 10K type strain sequencing project: providing services to taxonomists for standard genome sequencing and annotation.</title>
        <authorList>
            <consortium name="The Broad Institute Genomics Platform"/>
            <consortium name="The Broad Institute Genome Sequencing Center for Infectious Disease"/>
            <person name="Wu L."/>
            <person name="Ma J."/>
        </authorList>
    </citation>
    <scope>NUCLEOTIDE SEQUENCE [LARGE SCALE GENOMIC DNA]</scope>
    <source>
        <strain evidence="7">CCUG 54522</strain>
    </source>
</reference>
<keyword evidence="7" id="KW-1185">Reference proteome</keyword>
<keyword evidence="1" id="KW-0805">Transcription regulation</keyword>
<dbReference type="Gene3D" id="1.10.10.10">
    <property type="entry name" value="Winged helix-like DNA-binding domain superfamily/Winged helix DNA-binding domain"/>
    <property type="match status" value="1"/>
</dbReference>
<dbReference type="EMBL" id="JBHSRJ010000001">
    <property type="protein sequence ID" value="MFC6041743.1"/>
    <property type="molecule type" value="Genomic_DNA"/>
</dbReference>
<comment type="caution">
    <text evidence="6">The sequence shown here is derived from an EMBL/GenBank/DDBJ whole genome shotgun (WGS) entry which is preliminary data.</text>
</comment>
<evidence type="ECO:0000313" key="7">
    <source>
        <dbReference type="Proteomes" id="UP001596135"/>
    </source>
</evidence>
<dbReference type="PROSITE" id="PS51077">
    <property type="entry name" value="HTH_ICLR"/>
    <property type="match status" value="1"/>
</dbReference>
<dbReference type="InterPro" id="IPR029016">
    <property type="entry name" value="GAF-like_dom_sf"/>
</dbReference>
<evidence type="ECO:0000256" key="1">
    <source>
        <dbReference type="ARBA" id="ARBA00023015"/>
    </source>
</evidence>
<feature type="domain" description="HTH iclR-type" evidence="4">
    <location>
        <begin position="8"/>
        <end position="69"/>
    </location>
</feature>
<keyword evidence="3" id="KW-0804">Transcription</keyword>
<dbReference type="InterPro" id="IPR050707">
    <property type="entry name" value="HTH_MetabolicPath_Reg"/>
</dbReference>
<evidence type="ECO:0000313" key="6">
    <source>
        <dbReference type="EMBL" id="MFC6041743.1"/>
    </source>
</evidence>
<dbReference type="SUPFAM" id="SSF46785">
    <property type="entry name" value="Winged helix' DNA-binding domain"/>
    <property type="match status" value="1"/>
</dbReference>
<dbReference type="Proteomes" id="UP001596135">
    <property type="component" value="Unassembled WGS sequence"/>
</dbReference>
<name>A0ABW1LDH8_9ACTN</name>
<dbReference type="InterPro" id="IPR036390">
    <property type="entry name" value="WH_DNA-bd_sf"/>
</dbReference>
<accession>A0ABW1LDH8</accession>
<gene>
    <name evidence="6" type="ORF">ACFPYL_01570</name>
</gene>
<dbReference type="PANTHER" id="PTHR30136">
    <property type="entry name" value="HELIX-TURN-HELIX TRANSCRIPTIONAL REGULATOR, ICLR FAMILY"/>
    <property type="match status" value="1"/>
</dbReference>
<dbReference type="Pfam" id="PF01614">
    <property type="entry name" value="IclR_C"/>
    <property type="match status" value="1"/>
</dbReference>
<keyword evidence="2" id="KW-0238">DNA-binding</keyword>
<dbReference type="PROSITE" id="PS51078">
    <property type="entry name" value="ICLR_ED"/>
    <property type="match status" value="1"/>
</dbReference>
<evidence type="ECO:0000259" key="5">
    <source>
        <dbReference type="PROSITE" id="PS51078"/>
    </source>
</evidence>
<feature type="domain" description="IclR-ED" evidence="5">
    <location>
        <begin position="70"/>
        <end position="251"/>
    </location>
</feature>
<dbReference type="SMART" id="SM00346">
    <property type="entry name" value="HTH_ICLR"/>
    <property type="match status" value="1"/>
</dbReference>
<dbReference type="Gene3D" id="3.30.450.40">
    <property type="match status" value="1"/>
</dbReference>
<protein>
    <submittedName>
        <fullName evidence="6">IclR family transcriptional regulator</fullName>
    </submittedName>
</protein>
<dbReference type="InterPro" id="IPR014757">
    <property type="entry name" value="Tscrpt_reg_IclR_C"/>
</dbReference>
<evidence type="ECO:0000256" key="2">
    <source>
        <dbReference type="ARBA" id="ARBA00023125"/>
    </source>
</evidence>
<dbReference type="PANTHER" id="PTHR30136:SF24">
    <property type="entry name" value="HTH-TYPE TRANSCRIPTIONAL REPRESSOR ALLR"/>
    <property type="match status" value="1"/>
</dbReference>
<sequence length="254" mass="27106">MSEGSAGVQSVDRALTILEVLARVGEAGVTEIAGELGVHKSTAFRLVTTLESHRLVEQTTDRGRYRLGVGVLRLAGATTARLDLVQEARPVCRQLAADTGETVNIAVLSESSALYLDQVAGSSALQPHNWVGQHIPLHATSNGKVLLSGLDDDQVKQLLGTLSRYTSTTITKKGKLREELDLVREQGYAVAVDELEEGLTAAAAPIRNAHGDVIASMSVSGPTFRLSQERVESVLPLLVEAAAEVSHRLGWGQR</sequence>
<organism evidence="6 7">
    <name type="scientific">Nocardioides hankookensis</name>
    <dbReference type="NCBI Taxonomy" id="443157"/>
    <lineage>
        <taxon>Bacteria</taxon>
        <taxon>Bacillati</taxon>
        <taxon>Actinomycetota</taxon>
        <taxon>Actinomycetes</taxon>
        <taxon>Propionibacteriales</taxon>
        <taxon>Nocardioidaceae</taxon>
        <taxon>Nocardioides</taxon>
    </lineage>
</organism>